<organism evidence="1 2">
    <name type="scientific">Lipomyces kononenkoae</name>
    <name type="common">Yeast</name>
    <dbReference type="NCBI Taxonomy" id="34357"/>
    <lineage>
        <taxon>Eukaryota</taxon>
        <taxon>Fungi</taxon>
        <taxon>Dikarya</taxon>
        <taxon>Ascomycota</taxon>
        <taxon>Saccharomycotina</taxon>
        <taxon>Lipomycetes</taxon>
        <taxon>Lipomycetales</taxon>
        <taxon>Lipomycetaceae</taxon>
        <taxon>Lipomyces</taxon>
    </lineage>
</organism>
<dbReference type="EMBL" id="MU971357">
    <property type="protein sequence ID" value="KAK9238385.1"/>
    <property type="molecule type" value="Genomic_DNA"/>
</dbReference>
<protein>
    <submittedName>
        <fullName evidence="1">Uncharacterized protein</fullName>
    </submittedName>
</protein>
<sequence length="349" mass="37057">MMGLFPEDTDFDIGSPVETFHESAAASVTGSPTASPITQRRSRRSSIYQQQQGGTGGSPPKSPYHQRRPSGGNDGYYYNYFNYNQRPPSSSSNRHLSRSQPTTPGYGSIFSRQGSVQNITSLTSNTSRPNAQYSNLPRLTVGSGTIPGNVPGNYPQTHAQSLTSSPRARLRTYSDVPLSLSMTAPSTNSNAHVTGPGPGNISPRLTLNTITLPPSLDSEYPEPATSTAVSLAPLPRQPSSGHLRLQNHSTPRRRHYWPLQYETASAVITVPGISSGASPQVLSRPVQSTPTSPRLTRSLSSLRHSHSTTSTVTVNNTTSGQSSGPGSAATLAPNGNTPAVKTGHVVDIL</sequence>
<evidence type="ECO:0000313" key="1">
    <source>
        <dbReference type="EMBL" id="KAK9238385.1"/>
    </source>
</evidence>
<reference evidence="2" key="1">
    <citation type="journal article" date="2024" name="Front. Bioeng. Biotechnol.">
        <title>Genome-scale model development and genomic sequencing of the oleaginous clade Lipomyces.</title>
        <authorList>
            <person name="Czajka J.J."/>
            <person name="Han Y."/>
            <person name="Kim J."/>
            <person name="Mondo S.J."/>
            <person name="Hofstad B.A."/>
            <person name="Robles A."/>
            <person name="Haridas S."/>
            <person name="Riley R."/>
            <person name="LaButti K."/>
            <person name="Pangilinan J."/>
            <person name="Andreopoulos W."/>
            <person name="Lipzen A."/>
            <person name="Yan J."/>
            <person name="Wang M."/>
            <person name="Ng V."/>
            <person name="Grigoriev I.V."/>
            <person name="Spatafora J.W."/>
            <person name="Magnuson J.K."/>
            <person name="Baker S.E."/>
            <person name="Pomraning K.R."/>
        </authorList>
    </citation>
    <scope>NUCLEOTIDE SEQUENCE [LARGE SCALE GENOMIC DNA]</scope>
    <source>
        <strain evidence="2">CBS 7786</strain>
    </source>
</reference>
<evidence type="ECO:0000313" key="2">
    <source>
        <dbReference type="Proteomes" id="UP001433508"/>
    </source>
</evidence>
<dbReference type="Proteomes" id="UP001433508">
    <property type="component" value="Unassembled WGS sequence"/>
</dbReference>
<name>A0ACC3T4A0_LIPKO</name>
<proteinExistence type="predicted"/>
<comment type="caution">
    <text evidence="1">The sequence shown here is derived from an EMBL/GenBank/DDBJ whole genome shotgun (WGS) entry which is preliminary data.</text>
</comment>
<gene>
    <name evidence="1" type="ORF">V1525DRAFT_401418</name>
</gene>
<keyword evidence="2" id="KW-1185">Reference proteome</keyword>
<accession>A0ACC3T4A0</accession>